<dbReference type="PANTHER" id="PTHR48078">
    <property type="entry name" value="THREONINE DEHYDRATASE, MITOCHONDRIAL-RELATED"/>
    <property type="match status" value="1"/>
</dbReference>
<dbReference type="STRING" id="378753.KRH_09650"/>
<feature type="binding site" evidence="14">
    <location>
        <begin position="188"/>
        <end position="192"/>
    </location>
    <ligand>
        <name>pyridoxal 5'-phosphate</name>
        <dbReference type="ChEBI" id="CHEBI:597326"/>
    </ligand>
</feature>
<dbReference type="InterPro" id="IPR026260">
    <property type="entry name" value="Thr_Synthase_bac/arc"/>
</dbReference>
<keyword evidence="7 13" id="KW-0028">Amino-acid biosynthesis</keyword>
<dbReference type="InterPro" id="IPR050147">
    <property type="entry name" value="Ser/Thr_Dehydratase"/>
</dbReference>
<dbReference type="EMBL" id="AP009152">
    <property type="protein sequence ID" value="BAG29312.1"/>
    <property type="molecule type" value="Genomic_DNA"/>
</dbReference>
<dbReference type="Gene3D" id="3.40.50.1100">
    <property type="match status" value="2"/>
</dbReference>
<feature type="domain" description="Tryptophan synthase beta chain-like PALP" evidence="17">
    <location>
        <begin position="25"/>
        <end position="329"/>
    </location>
</feature>
<keyword evidence="9 13" id="KW-0663">Pyridoxal phosphate</keyword>
<evidence type="ECO:0000256" key="2">
    <source>
        <dbReference type="ARBA" id="ARBA00003648"/>
    </source>
</evidence>
<evidence type="ECO:0000256" key="6">
    <source>
        <dbReference type="ARBA" id="ARBA00018679"/>
    </source>
</evidence>
<dbReference type="Proteomes" id="UP000008838">
    <property type="component" value="Chromosome"/>
</dbReference>
<evidence type="ECO:0000256" key="12">
    <source>
        <dbReference type="NCBIfam" id="TIGR00260"/>
    </source>
</evidence>
<proteinExistence type="inferred from homology"/>
<evidence type="ECO:0000256" key="3">
    <source>
        <dbReference type="ARBA" id="ARBA00004979"/>
    </source>
</evidence>
<accession>B2GLX1</accession>
<sequence>MAHVWQGVINEYRDRLPVTERTEVVTMGEGGTPLIPAPALSELTGSTVWLKFEGMNPTGSFKDRGMTMAITKAKEAGAQAVVCASTGNTSASAAAYAKQAGMRSAVLVPEGKISMGKMSQAVAHGADIIQVDGNFDNCLEVARKLSESYPVFLVNSVNPYRIEGQKTAAFEVVDTLGDAPDIHVLPVGNAGNITAYWKGYREYAQDTPGTSGEVLPAVATRTPAMWGFQAEGAAPLVLGHPVTEPETIATAIRIGNPASWDTAIAARDESGGLIDAVTDEQILEAHRWLSSREGVFVEPGSAASVAGLLMKARAGEVPSGATIVATVTGHGLKDPQWAVKGAEAEDARAAEPQRVPFDVVSVAAALGLA</sequence>
<dbReference type="PROSITE" id="PS00165">
    <property type="entry name" value="DEHYDRATASE_SER_THR"/>
    <property type="match status" value="1"/>
</dbReference>
<dbReference type="Pfam" id="PF00291">
    <property type="entry name" value="PALP"/>
    <property type="match status" value="1"/>
</dbReference>
<dbReference type="GO" id="GO:0030170">
    <property type="term" value="F:pyridoxal phosphate binding"/>
    <property type="evidence" value="ECO:0007669"/>
    <property type="project" value="InterPro"/>
</dbReference>
<feature type="binding site" evidence="14">
    <location>
        <position position="328"/>
    </location>
    <ligand>
        <name>pyridoxal 5'-phosphate</name>
        <dbReference type="ChEBI" id="CHEBI:597326"/>
    </ligand>
</feature>
<comment type="catalytic activity">
    <reaction evidence="11 13">
        <text>O-phospho-L-homoserine + H2O = L-threonine + phosphate</text>
        <dbReference type="Rhea" id="RHEA:10840"/>
        <dbReference type="ChEBI" id="CHEBI:15377"/>
        <dbReference type="ChEBI" id="CHEBI:43474"/>
        <dbReference type="ChEBI" id="CHEBI:57590"/>
        <dbReference type="ChEBI" id="CHEBI:57926"/>
        <dbReference type="EC" id="4.2.3.1"/>
    </reaction>
</comment>
<dbReference type="PANTHER" id="PTHR48078:SF6">
    <property type="entry name" value="L-THREONINE DEHYDRATASE CATABOLIC TDCB"/>
    <property type="match status" value="1"/>
</dbReference>
<feature type="modified residue" description="N6-(pyridoxal phosphate)lysine" evidence="15">
    <location>
        <position position="62"/>
    </location>
</feature>
<dbReference type="InterPro" id="IPR000634">
    <property type="entry name" value="Ser/Thr_deHydtase_PyrdxlP-BS"/>
</dbReference>
<evidence type="ECO:0000256" key="10">
    <source>
        <dbReference type="ARBA" id="ARBA00023239"/>
    </source>
</evidence>
<name>B2GLX1_KOCRD</name>
<protein>
    <recommendedName>
        <fullName evidence="6 12">Threonine synthase</fullName>
        <ecNumber evidence="5 12">4.2.3.1</ecNumber>
    </recommendedName>
</protein>
<reference evidence="18 19" key="1">
    <citation type="journal article" date="2008" name="J. Bacteriol.">
        <title>Complete genome sequence of the soil actinomycete Kocuria rhizophila.</title>
        <authorList>
            <person name="Takarada H."/>
            <person name="Sekine M."/>
            <person name="Kosugi H."/>
            <person name="Matsuo Y."/>
            <person name="Fujisawa T."/>
            <person name="Omata S."/>
            <person name="Kishi E."/>
            <person name="Shimizu A."/>
            <person name="Tsukatani N."/>
            <person name="Tanikawa S."/>
            <person name="Fujita N."/>
            <person name="Harayama S."/>
        </authorList>
    </citation>
    <scope>NUCLEOTIDE SEQUENCE [LARGE SCALE GENOMIC DNA]</scope>
    <source>
        <strain evidence="19">ATCC 9341 / DSM 348 / NBRC 103217 / DC2201</strain>
    </source>
</reference>
<evidence type="ECO:0000256" key="13">
    <source>
        <dbReference type="PIRNR" id="PIRNR038945"/>
    </source>
</evidence>
<dbReference type="PIRSF" id="PIRSF038945">
    <property type="entry name" value="Thr_synthase"/>
    <property type="match status" value="1"/>
</dbReference>
<dbReference type="RefSeq" id="WP_012398033.1">
    <property type="nucleotide sequence ID" value="NC_010617.1"/>
</dbReference>
<dbReference type="AlphaFoldDB" id="B2GLX1"/>
<organism evidence="18 19">
    <name type="scientific">Kocuria rhizophila (strain ATCC 9341 / DSM 348 / NBRC 103217 / DC2201)</name>
    <dbReference type="NCBI Taxonomy" id="378753"/>
    <lineage>
        <taxon>Bacteria</taxon>
        <taxon>Bacillati</taxon>
        <taxon>Actinomycetota</taxon>
        <taxon>Actinomycetes</taxon>
        <taxon>Micrococcales</taxon>
        <taxon>Micrococcaceae</taxon>
        <taxon>Kocuria</taxon>
    </lineage>
</organism>
<dbReference type="GO" id="GO:0004795">
    <property type="term" value="F:threonine synthase activity"/>
    <property type="evidence" value="ECO:0007669"/>
    <property type="project" value="UniProtKB-UniRule"/>
</dbReference>
<feature type="cross-link" description="Isoglutamyl lysine isopeptide (Lys-Gln) (interchain with Q-Cter in protein Pup)" evidence="16">
    <location>
        <position position="144"/>
    </location>
</feature>
<dbReference type="GO" id="GO:0006567">
    <property type="term" value="P:L-threonine catabolic process"/>
    <property type="evidence" value="ECO:0007669"/>
    <property type="project" value="TreeGrafter"/>
</dbReference>
<evidence type="ECO:0000313" key="18">
    <source>
        <dbReference type="EMBL" id="BAG29312.1"/>
    </source>
</evidence>
<feature type="binding site" evidence="14">
    <location>
        <position position="88"/>
    </location>
    <ligand>
        <name>pyridoxal 5'-phosphate</name>
        <dbReference type="ChEBI" id="CHEBI:597326"/>
    </ligand>
</feature>
<dbReference type="GO" id="GO:0009097">
    <property type="term" value="P:isoleucine biosynthetic process"/>
    <property type="evidence" value="ECO:0007669"/>
    <property type="project" value="TreeGrafter"/>
</dbReference>
<evidence type="ECO:0000256" key="5">
    <source>
        <dbReference type="ARBA" id="ARBA00013028"/>
    </source>
</evidence>
<gene>
    <name evidence="18" type="primary">thrC</name>
    <name evidence="18" type="ordered locus">KRH_09650</name>
</gene>
<dbReference type="SUPFAM" id="SSF53686">
    <property type="entry name" value="Tryptophan synthase beta subunit-like PLP-dependent enzymes"/>
    <property type="match status" value="1"/>
</dbReference>
<evidence type="ECO:0000256" key="14">
    <source>
        <dbReference type="PIRSR" id="PIRSR038945-1"/>
    </source>
</evidence>
<evidence type="ECO:0000256" key="1">
    <source>
        <dbReference type="ARBA" id="ARBA00001933"/>
    </source>
</evidence>
<evidence type="ECO:0000259" key="17">
    <source>
        <dbReference type="Pfam" id="PF00291"/>
    </source>
</evidence>
<keyword evidence="8 13" id="KW-0791">Threonine biosynthesis</keyword>
<dbReference type="OrthoDB" id="9778118at2"/>
<dbReference type="InterPro" id="IPR001926">
    <property type="entry name" value="TrpB-like_PALP"/>
</dbReference>
<dbReference type="EC" id="4.2.3.1" evidence="5 12"/>
<comment type="similarity">
    <text evidence="4 13">Belongs to the threonine synthase family.</text>
</comment>
<dbReference type="GO" id="GO:0009088">
    <property type="term" value="P:threonine biosynthetic process"/>
    <property type="evidence" value="ECO:0007669"/>
    <property type="project" value="UniProtKB-UniRule"/>
</dbReference>
<comment type="pathway">
    <text evidence="3 13">Amino-acid biosynthesis; L-threonine biosynthesis; L-threonine from L-aspartate: step 5/5.</text>
</comment>
<dbReference type="UniPathway" id="UPA00050">
    <property type="reaction ID" value="UER00065"/>
</dbReference>
<dbReference type="CDD" id="cd01563">
    <property type="entry name" value="Thr-synth_1"/>
    <property type="match status" value="1"/>
</dbReference>
<comment type="cofactor">
    <cofactor evidence="1 13 14">
        <name>pyridoxal 5'-phosphate</name>
        <dbReference type="ChEBI" id="CHEBI:597326"/>
    </cofactor>
</comment>
<dbReference type="HOGENOM" id="CLU_028142_0_0_11"/>
<evidence type="ECO:0000313" key="19">
    <source>
        <dbReference type="Proteomes" id="UP000008838"/>
    </source>
</evidence>
<evidence type="ECO:0000256" key="16">
    <source>
        <dbReference type="PIRSR" id="PIRSR038945-3"/>
    </source>
</evidence>
<evidence type="ECO:0000256" key="15">
    <source>
        <dbReference type="PIRSR" id="PIRSR038945-2"/>
    </source>
</evidence>
<dbReference type="NCBIfam" id="TIGR00260">
    <property type="entry name" value="thrC"/>
    <property type="match status" value="1"/>
</dbReference>
<dbReference type="KEGG" id="krh:KRH_09650"/>
<evidence type="ECO:0000256" key="7">
    <source>
        <dbReference type="ARBA" id="ARBA00022605"/>
    </source>
</evidence>
<dbReference type="InterPro" id="IPR004450">
    <property type="entry name" value="Thr_synthase-like"/>
</dbReference>
<comment type="function">
    <text evidence="2 13">Catalyzes the gamma-elimination of phosphate from L-phosphohomoserine and the beta-addition of water to produce L-threonine.</text>
</comment>
<keyword evidence="19" id="KW-1185">Reference proteome</keyword>
<evidence type="ECO:0000256" key="11">
    <source>
        <dbReference type="ARBA" id="ARBA00049144"/>
    </source>
</evidence>
<dbReference type="FunFam" id="3.40.50.1100:FF:000014">
    <property type="entry name" value="Threonine synthase"/>
    <property type="match status" value="1"/>
</dbReference>
<keyword evidence="10 13" id="KW-0456">Lyase</keyword>
<dbReference type="InterPro" id="IPR036052">
    <property type="entry name" value="TrpB-like_PALP_sf"/>
</dbReference>
<evidence type="ECO:0000256" key="8">
    <source>
        <dbReference type="ARBA" id="ARBA00022697"/>
    </source>
</evidence>
<dbReference type="eggNOG" id="COG0498">
    <property type="taxonomic scope" value="Bacteria"/>
</dbReference>
<dbReference type="GO" id="GO:0004794">
    <property type="term" value="F:threonine deaminase activity"/>
    <property type="evidence" value="ECO:0007669"/>
    <property type="project" value="TreeGrafter"/>
</dbReference>
<evidence type="ECO:0000256" key="9">
    <source>
        <dbReference type="ARBA" id="ARBA00022898"/>
    </source>
</evidence>
<evidence type="ECO:0000256" key="4">
    <source>
        <dbReference type="ARBA" id="ARBA00005517"/>
    </source>
</evidence>
<dbReference type="GO" id="GO:0006565">
    <property type="term" value="P:L-serine catabolic process"/>
    <property type="evidence" value="ECO:0007669"/>
    <property type="project" value="TreeGrafter"/>
</dbReference>
<dbReference type="GO" id="GO:0003941">
    <property type="term" value="F:L-serine ammonia-lyase activity"/>
    <property type="evidence" value="ECO:0007669"/>
    <property type="project" value="TreeGrafter"/>
</dbReference>